<dbReference type="InterPro" id="IPR015424">
    <property type="entry name" value="PyrdxlP-dep_Trfase"/>
</dbReference>
<protein>
    <submittedName>
        <fullName evidence="4">DegT/DnrJ/EryC1/StrS family aminotransferase</fullName>
    </submittedName>
</protein>
<dbReference type="InterPro" id="IPR000653">
    <property type="entry name" value="DegT/StrS_aminotransferase"/>
</dbReference>
<gene>
    <name evidence="4" type="ORF">ACERLL_17265</name>
</gene>
<dbReference type="EMBL" id="JBGUAW010000017">
    <property type="protein sequence ID" value="MFA9462558.1"/>
    <property type="molecule type" value="Genomic_DNA"/>
</dbReference>
<comment type="similarity">
    <text evidence="2 3">Belongs to the DegT/DnrJ/EryC1 family.</text>
</comment>
<dbReference type="PANTHER" id="PTHR30244:SF34">
    <property type="entry name" value="DTDP-4-AMINO-4,6-DIDEOXYGALACTOSE TRANSAMINASE"/>
    <property type="match status" value="1"/>
</dbReference>
<organism evidence="4 5">
    <name type="scientific">Thiohalorhabdus methylotrophus</name>
    <dbReference type="NCBI Taxonomy" id="3242694"/>
    <lineage>
        <taxon>Bacteria</taxon>
        <taxon>Pseudomonadati</taxon>
        <taxon>Pseudomonadota</taxon>
        <taxon>Gammaproteobacteria</taxon>
        <taxon>Thiohalorhabdales</taxon>
        <taxon>Thiohalorhabdaceae</taxon>
        <taxon>Thiohalorhabdus</taxon>
    </lineage>
</organism>
<dbReference type="InterPro" id="IPR015421">
    <property type="entry name" value="PyrdxlP-dep_Trfase_major"/>
</dbReference>
<evidence type="ECO:0000313" key="4">
    <source>
        <dbReference type="EMBL" id="MFA9462558.1"/>
    </source>
</evidence>
<dbReference type="PIRSF" id="PIRSF000390">
    <property type="entry name" value="PLP_StrS"/>
    <property type="match status" value="1"/>
</dbReference>
<keyword evidence="5" id="KW-1185">Reference proteome</keyword>
<keyword evidence="4" id="KW-0032">Aminotransferase</keyword>
<sequence length="336" mass="35634">METKAVAEVVQSGHWAGGERVASLEESLAGLFSARGAVAIGSGVGALRLALMGLGVRAGTPVVVPGYSCVALANAVLALGARPVPVDCAVGEVNPNPSEIVAKAQQVEAFLAVVVHTFGQPVDLAPLKNAGLIVVEDCSHGMPWNQDGTPRPLEGDAAVLSFYATKLIGGGEGGAVVTNDTDVLESVLDLRDYTDKAAMGVRLNDKMNDLEAALAQCQLSRLPSLVEARAERAARYRKRLSEMVPSKAGTSLPPEYPGRIWYRYTVRLPSFDLDRVMAQMLALGVQTARPVSLWVDRADCPEAHRTESEILSLPLYPTLGVVEQDTVVSALRQILS</sequence>
<dbReference type="RefSeq" id="WP_373657350.1">
    <property type="nucleotide sequence ID" value="NZ_JBGUAW010000017.1"/>
</dbReference>
<dbReference type="Pfam" id="PF01041">
    <property type="entry name" value="DegT_DnrJ_EryC1"/>
    <property type="match status" value="1"/>
</dbReference>
<dbReference type="GO" id="GO:0008483">
    <property type="term" value="F:transaminase activity"/>
    <property type="evidence" value="ECO:0007669"/>
    <property type="project" value="UniProtKB-KW"/>
</dbReference>
<dbReference type="PANTHER" id="PTHR30244">
    <property type="entry name" value="TRANSAMINASE"/>
    <property type="match status" value="1"/>
</dbReference>
<dbReference type="Gene3D" id="3.40.640.10">
    <property type="entry name" value="Type I PLP-dependent aspartate aminotransferase-like (Major domain)"/>
    <property type="match status" value="1"/>
</dbReference>
<evidence type="ECO:0000256" key="2">
    <source>
        <dbReference type="ARBA" id="ARBA00037999"/>
    </source>
</evidence>
<reference evidence="4 5" key="1">
    <citation type="submission" date="2024-08" db="EMBL/GenBank/DDBJ databases">
        <title>Whole-genome sequencing of halo(alkali)philic microorganisms from hypersaline lakes.</title>
        <authorList>
            <person name="Sorokin D.Y."/>
            <person name="Merkel A.Y."/>
            <person name="Messina E."/>
            <person name="Yakimov M."/>
        </authorList>
    </citation>
    <scope>NUCLEOTIDE SEQUENCE [LARGE SCALE GENOMIC DNA]</scope>
    <source>
        <strain evidence="4 5">Cl-TMA</strain>
    </source>
</reference>
<evidence type="ECO:0000256" key="3">
    <source>
        <dbReference type="RuleBase" id="RU004508"/>
    </source>
</evidence>
<keyword evidence="4" id="KW-0808">Transferase</keyword>
<evidence type="ECO:0000256" key="1">
    <source>
        <dbReference type="ARBA" id="ARBA00022898"/>
    </source>
</evidence>
<comment type="caution">
    <text evidence="4">The sequence shown here is derived from an EMBL/GenBank/DDBJ whole genome shotgun (WGS) entry which is preliminary data.</text>
</comment>
<dbReference type="Gene3D" id="3.90.1150.10">
    <property type="entry name" value="Aspartate Aminotransferase, domain 1"/>
    <property type="match status" value="1"/>
</dbReference>
<proteinExistence type="inferred from homology"/>
<evidence type="ECO:0000313" key="5">
    <source>
        <dbReference type="Proteomes" id="UP001575181"/>
    </source>
</evidence>
<dbReference type="Proteomes" id="UP001575181">
    <property type="component" value="Unassembled WGS sequence"/>
</dbReference>
<dbReference type="InterPro" id="IPR015422">
    <property type="entry name" value="PyrdxlP-dep_Trfase_small"/>
</dbReference>
<name>A0ABV4TZ65_9GAMM</name>
<keyword evidence="1 3" id="KW-0663">Pyridoxal phosphate</keyword>
<dbReference type="SUPFAM" id="SSF53383">
    <property type="entry name" value="PLP-dependent transferases"/>
    <property type="match status" value="1"/>
</dbReference>
<accession>A0ABV4TZ65</accession>